<sequence length="137" mass="14364">MASPALAPSFPQAASAAADATSKHAPSYLDPESLALQASDDIEHLRNLHCVSACIEKLVLPQHVNDTEEMPPTRSELGALMRLVNDELHRRIDAADATIQLLRSVVRTSPQTADHVADLSSGDGPTATGPSHAAPGS</sequence>
<evidence type="ECO:0000313" key="2">
    <source>
        <dbReference type="EMBL" id="CAA2101407.1"/>
    </source>
</evidence>
<feature type="region of interest" description="Disordered" evidence="1">
    <location>
        <begin position="110"/>
        <end position="137"/>
    </location>
</feature>
<feature type="region of interest" description="Disordered" evidence="1">
    <location>
        <begin position="1"/>
        <end position="26"/>
    </location>
</feature>
<gene>
    <name evidence="2" type="ORF">VVAX_01234</name>
</gene>
<proteinExistence type="predicted"/>
<dbReference type="EMBL" id="LR743507">
    <property type="protein sequence ID" value="CAA2101407.1"/>
    <property type="molecule type" value="Genomic_DNA"/>
</dbReference>
<evidence type="ECO:0000256" key="1">
    <source>
        <dbReference type="SAM" id="MobiDB-lite"/>
    </source>
</evidence>
<dbReference type="RefSeq" id="WP_339088936.1">
    <property type="nucleotide sequence ID" value="NZ_LR743507.1"/>
</dbReference>
<name>A0A679INC0_VARPD</name>
<dbReference type="AlphaFoldDB" id="A0A679INC0"/>
<protein>
    <submittedName>
        <fullName evidence="2">Uncharacterized protein</fullName>
    </submittedName>
</protein>
<accession>A0A679INC0</accession>
<reference evidence="2" key="1">
    <citation type="submission" date="2019-12" db="EMBL/GenBank/DDBJ databases">
        <authorList>
            <person name="Cremers G."/>
        </authorList>
    </citation>
    <scope>NUCLEOTIDE SEQUENCE</scope>
    <source>
        <strain evidence="2">Vvax</strain>
    </source>
</reference>
<organism evidence="2">
    <name type="scientific">Variovorax paradoxus</name>
    <dbReference type="NCBI Taxonomy" id="34073"/>
    <lineage>
        <taxon>Bacteria</taxon>
        <taxon>Pseudomonadati</taxon>
        <taxon>Pseudomonadota</taxon>
        <taxon>Betaproteobacteria</taxon>
        <taxon>Burkholderiales</taxon>
        <taxon>Comamonadaceae</taxon>
        <taxon>Variovorax</taxon>
    </lineage>
</organism>